<evidence type="ECO:0000256" key="4">
    <source>
        <dbReference type="ARBA" id="ARBA00022840"/>
    </source>
</evidence>
<dbReference type="PANTHER" id="PTHR42961:SF2">
    <property type="entry name" value="IRON-SULFUR PROTEIN NUBPL"/>
    <property type="match status" value="1"/>
</dbReference>
<dbReference type="CDD" id="cd02037">
    <property type="entry name" value="Mrp_NBP35"/>
    <property type="match status" value="1"/>
</dbReference>
<keyword evidence="1" id="KW-0004">4Fe-4S</keyword>
<evidence type="ECO:0000256" key="2">
    <source>
        <dbReference type="ARBA" id="ARBA00022723"/>
    </source>
</evidence>
<dbReference type="GO" id="GO:0140663">
    <property type="term" value="F:ATP-dependent FeS chaperone activity"/>
    <property type="evidence" value="ECO:0007669"/>
    <property type="project" value="InterPro"/>
</dbReference>
<keyword evidence="6" id="KW-0411">Iron-sulfur</keyword>
<organism evidence="8 9">
    <name type="scientific">Hyalomma marginatum</name>
    <dbReference type="NCBI Taxonomy" id="34627"/>
    <lineage>
        <taxon>Eukaryota</taxon>
        <taxon>Metazoa</taxon>
        <taxon>Ecdysozoa</taxon>
        <taxon>Arthropoda</taxon>
        <taxon>Chelicerata</taxon>
        <taxon>Arachnida</taxon>
        <taxon>Acari</taxon>
        <taxon>Parasitiformes</taxon>
        <taxon>Ixodida</taxon>
        <taxon>Ixodoidea</taxon>
        <taxon>Ixodidae</taxon>
        <taxon>Hyalomminae</taxon>
        <taxon>Hyalomma</taxon>
    </lineage>
</organism>
<comment type="similarity">
    <text evidence="7">Belongs to the Mrp/NBP35 ATP-binding proteins family.</text>
</comment>
<evidence type="ECO:0000313" key="8">
    <source>
        <dbReference type="EMBL" id="CAG7590467.1"/>
    </source>
</evidence>
<proteinExistence type="inferred from homology"/>
<dbReference type="GO" id="GO:0016226">
    <property type="term" value="P:iron-sulfur cluster assembly"/>
    <property type="evidence" value="ECO:0007669"/>
    <property type="project" value="InterPro"/>
</dbReference>
<dbReference type="AlphaFoldDB" id="A0A8S4C185"/>
<dbReference type="EMBL" id="CAJVAF010000104">
    <property type="protein sequence ID" value="CAG7590467.1"/>
    <property type="molecule type" value="Genomic_DNA"/>
</dbReference>
<keyword evidence="3" id="KW-0547">Nucleotide-binding</keyword>
<sequence>MYSSEVVLNLLKKIKYQGKNLINDDSVLDLLVQEEKIIIILDVDKFDTAAYEDVKSSIIKHLLASLKISADSLKIIFSKEKKIKKESIPSVKKVIVVTSGKGGVGKSTIAAGLAVALSKTMNVGLLDADVYGPSISHLFGIKQKPDMANNKINPILKTGVHLMSMGFLIDEEQPVIWRGPMLSKALFQMTHGVNWSFNDRELDVLIIDTPPGTGDIHLTLATKYLIDGVIFVTIPQLLAVKDTIKSIEMFIELGLPIIGIVENMSYFLESTGLKRDVFGKNKIKLAELEYLARIPLIESIAQAEYIDNNIFSLKDYFSKLAFAVKTFIEN</sequence>
<dbReference type="InterPro" id="IPR033756">
    <property type="entry name" value="YlxH/NBP35"/>
</dbReference>
<dbReference type="InterPro" id="IPR027417">
    <property type="entry name" value="P-loop_NTPase"/>
</dbReference>
<evidence type="ECO:0000256" key="3">
    <source>
        <dbReference type="ARBA" id="ARBA00022741"/>
    </source>
</evidence>
<dbReference type="GO" id="GO:0005524">
    <property type="term" value="F:ATP binding"/>
    <property type="evidence" value="ECO:0007669"/>
    <property type="project" value="UniProtKB-KW"/>
</dbReference>
<comment type="caution">
    <text evidence="8">The sequence shown here is derived from an EMBL/GenBank/DDBJ whole genome shotgun (WGS) entry which is preliminary data.</text>
</comment>
<keyword evidence="9" id="KW-1185">Reference proteome</keyword>
<evidence type="ECO:0000256" key="6">
    <source>
        <dbReference type="ARBA" id="ARBA00023014"/>
    </source>
</evidence>
<evidence type="ECO:0000256" key="5">
    <source>
        <dbReference type="ARBA" id="ARBA00023004"/>
    </source>
</evidence>
<accession>A0A8S4C185</accession>
<keyword evidence="2" id="KW-0479">Metal-binding</keyword>
<reference evidence="8" key="1">
    <citation type="submission" date="2021-06" db="EMBL/GenBank/DDBJ databases">
        <authorList>
            <person name="Nardi T."/>
            <person name="Nardi T."/>
        </authorList>
    </citation>
    <scope>NUCLEOTIDE SEQUENCE</scope>
</reference>
<dbReference type="InterPro" id="IPR044304">
    <property type="entry name" value="NUBPL-like"/>
</dbReference>
<dbReference type="HAMAP" id="MF_02040">
    <property type="entry name" value="Mrp_NBP35"/>
    <property type="match status" value="1"/>
</dbReference>
<evidence type="ECO:0000256" key="7">
    <source>
        <dbReference type="ARBA" id="ARBA00024036"/>
    </source>
</evidence>
<keyword evidence="5" id="KW-0408">Iron</keyword>
<dbReference type="PANTHER" id="PTHR42961">
    <property type="entry name" value="IRON-SULFUR PROTEIN NUBPL"/>
    <property type="match status" value="1"/>
</dbReference>
<dbReference type="SUPFAM" id="SSF52540">
    <property type="entry name" value="P-loop containing nucleoside triphosphate hydrolases"/>
    <property type="match status" value="1"/>
</dbReference>
<protein>
    <submittedName>
        <fullName evidence="8">Mrp/NBP35 family ATP-binding protein</fullName>
    </submittedName>
</protein>
<dbReference type="Proteomes" id="UP000837675">
    <property type="component" value="Unassembled WGS sequence"/>
</dbReference>
<evidence type="ECO:0000313" key="9">
    <source>
        <dbReference type="Proteomes" id="UP000837675"/>
    </source>
</evidence>
<dbReference type="InterPro" id="IPR019591">
    <property type="entry name" value="Mrp/NBP35_ATP-bd"/>
</dbReference>
<dbReference type="Gene3D" id="3.40.50.300">
    <property type="entry name" value="P-loop containing nucleotide triphosphate hydrolases"/>
    <property type="match status" value="1"/>
</dbReference>
<dbReference type="Pfam" id="PF10609">
    <property type="entry name" value="ParA"/>
    <property type="match status" value="1"/>
</dbReference>
<dbReference type="GO" id="GO:0051539">
    <property type="term" value="F:4 iron, 4 sulfur cluster binding"/>
    <property type="evidence" value="ECO:0007669"/>
    <property type="project" value="UniProtKB-KW"/>
</dbReference>
<evidence type="ECO:0000256" key="1">
    <source>
        <dbReference type="ARBA" id="ARBA00022485"/>
    </source>
</evidence>
<gene>
    <name evidence="8" type="ORF">MHYMCMPASI_00313</name>
</gene>
<dbReference type="GO" id="GO:0046872">
    <property type="term" value="F:metal ion binding"/>
    <property type="evidence" value="ECO:0007669"/>
    <property type="project" value="UniProtKB-KW"/>
</dbReference>
<keyword evidence="4 8" id="KW-0067">ATP-binding</keyword>
<name>A0A8S4C185_9ACAR</name>